<evidence type="ECO:0000256" key="9">
    <source>
        <dbReference type="ARBA" id="ARBA00023136"/>
    </source>
</evidence>
<keyword evidence="4" id="KW-0050">Antiport</keyword>
<dbReference type="NCBIfam" id="TIGR00797">
    <property type="entry name" value="matE"/>
    <property type="match status" value="1"/>
</dbReference>
<accession>A0A7K3WT47</accession>
<evidence type="ECO:0000256" key="2">
    <source>
        <dbReference type="ARBA" id="ARBA00010199"/>
    </source>
</evidence>
<sequence>MILYLRLLKSQIPNTISNKAINRLAIPAILMGIAEPLISLVDIAFIGRTGTTQLAAVGIASGFYLMSVWILAQTLTAIAAIVSRHYGQKKLEEIASLIPQALLANILLGLGFYILTSYFSTEIFQLYNAQGDVLDACNRYFSIRAIGFPFSLAAMLLFGIFRGLQNTTWAMIIALSGAAINVVLDYILIFGVSGFIEPMGLEGAAYASLTAQIVMFLLAVIFLLWRTPFNLRLSPKINPQFRWLAAMSGDLFLRTILLNLTFYLATRYATGYGDEVVAAHTIALNIWLFSSFFIDGYAHAGNAISGRLIGEENTAGLYRLGFKIGKISLFIGSGLGLVYLILYPYIAGVFTSDSLVISAFNTVFWLVILSQPINALAFAFDGIYKGIGHTKILRNLLAAATLLGFVPVAVSFHIFAPSLLGIWVAFLAWMLIRSGWIVWDFRRKYKPEST</sequence>
<dbReference type="Proteomes" id="UP000486602">
    <property type="component" value="Unassembled WGS sequence"/>
</dbReference>
<feature type="transmembrane region" description="Helical" evidence="11">
    <location>
        <begin position="141"/>
        <end position="161"/>
    </location>
</feature>
<dbReference type="PIRSF" id="PIRSF006603">
    <property type="entry name" value="DinF"/>
    <property type="match status" value="1"/>
</dbReference>
<name>A0A7K3WT47_9FLAO</name>
<comment type="caution">
    <text evidence="12">The sequence shown here is derived from an EMBL/GenBank/DDBJ whole genome shotgun (WGS) entry which is preliminary data.</text>
</comment>
<comment type="subcellular location">
    <subcellularLocation>
        <location evidence="1">Cell membrane</location>
        <topology evidence="1">Multi-pass membrane protein</topology>
    </subcellularLocation>
</comment>
<feature type="transmembrane region" description="Helical" evidence="11">
    <location>
        <begin position="358"/>
        <end position="380"/>
    </location>
</feature>
<feature type="transmembrane region" description="Helical" evidence="11">
    <location>
        <begin position="244"/>
        <end position="265"/>
    </location>
</feature>
<dbReference type="InterPro" id="IPR002528">
    <property type="entry name" value="MATE_fam"/>
</dbReference>
<dbReference type="PANTHER" id="PTHR43298:SF2">
    <property type="entry name" value="FMN_FAD EXPORTER YEEO-RELATED"/>
    <property type="match status" value="1"/>
</dbReference>
<protein>
    <recommendedName>
        <fullName evidence="10">Multidrug-efflux transporter</fullName>
    </recommendedName>
</protein>
<evidence type="ECO:0000256" key="8">
    <source>
        <dbReference type="ARBA" id="ARBA00023065"/>
    </source>
</evidence>
<dbReference type="GO" id="GO:0015297">
    <property type="term" value="F:antiporter activity"/>
    <property type="evidence" value="ECO:0007669"/>
    <property type="project" value="UniProtKB-KW"/>
</dbReference>
<dbReference type="InterPro" id="IPR044644">
    <property type="entry name" value="DinF-like"/>
</dbReference>
<feature type="transmembrane region" description="Helical" evidence="11">
    <location>
        <begin position="327"/>
        <end position="346"/>
    </location>
</feature>
<keyword evidence="7 11" id="KW-1133">Transmembrane helix</keyword>
<comment type="similarity">
    <text evidence="2">Belongs to the multi antimicrobial extrusion (MATE) (TC 2.A.66.1) family.</text>
</comment>
<evidence type="ECO:0000313" key="13">
    <source>
        <dbReference type="Proteomes" id="UP000486602"/>
    </source>
</evidence>
<gene>
    <name evidence="12" type="ORF">G3O08_14245</name>
</gene>
<dbReference type="CDD" id="cd13136">
    <property type="entry name" value="MATE_DinF_like"/>
    <property type="match status" value="1"/>
</dbReference>
<keyword evidence="13" id="KW-1185">Reference proteome</keyword>
<keyword evidence="8" id="KW-0406">Ion transport</keyword>
<evidence type="ECO:0000256" key="6">
    <source>
        <dbReference type="ARBA" id="ARBA00022692"/>
    </source>
</evidence>
<dbReference type="GO" id="GO:0006811">
    <property type="term" value="P:monoatomic ion transport"/>
    <property type="evidence" value="ECO:0007669"/>
    <property type="project" value="UniProtKB-KW"/>
</dbReference>
<feature type="transmembrane region" description="Helical" evidence="11">
    <location>
        <begin position="21"/>
        <end position="47"/>
    </location>
</feature>
<evidence type="ECO:0000256" key="3">
    <source>
        <dbReference type="ARBA" id="ARBA00022448"/>
    </source>
</evidence>
<keyword evidence="9 11" id="KW-0472">Membrane</keyword>
<evidence type="ECO:0000313" key="12">
    <source>
        <dbReference type="EMBL" id="NEN24664.1"/>
    </source>
</evidence>
<dbReference type="InterPro" id="IPR050222">
    <property type="entry name" value="MATE_MdtK"/>
</dbReference>
<evidence type="ECO:0000256" key="4">
    <source>
        <dbReference type="ARBA" id="ARBA00022449"/>
    </source>
</evidence>
<dbReference type="GO" id="GO:0005886">
    <property type="term" value="C:plasma membrane"/>
    <property type="evidence" value="ECO:0007669"/>
    <property type="project" value="UniProtKB-SubCell"/>
</dbReference>
<dbReference type="AlphaFoldDB" id="A0A7K3WT47"/>
<dbReference type="Pfam" id="PF01554">
    <property type="entry name" value="MatE"/>
    <property type="match status" value="2"/>
</dbReference>
<proteinExistence type="inferred from homology"/>
<keyword evidence="6 11" id="KW-0812">Transmembrane</keyword>
<evidence type="ECO:0000256" key="7">
    <source>
        <dbReference type="ARBA" id="ARBA00022989"/>
    </source>
</evidence>
<feature type="transmembrane region" description="Helical" evidence="11">
    <location>
        <begin position="102"/>
        <end position="121"/>
    </location>
</feature>
<dbReference type="InterPro" id="IPR048279">
    <property type="entry name" value="MdtK-like"/>
</dbReference>
<keyword evidence="5" id="KW-1003">Cell membrane</keyword>
<reference evidence="12 13" key="1">
    <citation type="submission" date="2020-02" db="EMBL/GenBank/DDBJ databases">
        <title>Out from the shadows clarifying the taxonomy of the family Cryomorphaceae and related taxa by utilizing the GTDB taxonomic framework.</title>
        <authorList>
            <person name="Bowman J.P."/>
        </authorList>
    </citation>
    <scope>NUCLEOTIDE SEQUENCE [LARGE SCALE GENOMIC DNA]</scope>
    <source>
        <strain evidence="12 13">QSSC 1-22</strain>
    </source>
</reference>
<feature type="transmembrane region" description="Helical" evidence="11">
    <location>
        <begin position="420"/>
        <end position="439"/>
    </location>
</feature>
<dbReference type="EMBL" id="JAAGVY010000030">
    <property type="protein sequence ID" value="NEN24664.1"/>
    <property type="molecule type" value="Genomic_DNA"/>
</dbReference>
<feature type="transmembrane region" description="Helical" evidence="11">
    <location>
        <begin position="277"/>
        <end position="298"/>
    </location>
</feature>
<dbReference type="PANTHER" id="PTHR43298">
    <property type="entry name" value="MULTIDRUG RESISTANCE PROTEIN NORM-RELATED"/>
    <property type="match status" value="1"/>
</dbReference>
<evidence type="ECO:0000256" key="5">
    <source>
        <dbReference type="ARBA" id="ARBA00022475"/>
    </source>
</evidence>
<feature type="transmembrane region" description="Helical" evidence="11">
    <location>
        <begin position="204"/>
        <end position="224"/>
    </location>
</feature>
<dbReference type="GO" id="GO:0042910">
    <property type="term" value="F:xenobiotic transmembrane transporter activity"/>
    <property type="evidence" value="ECO:0007669"/>
    <property type="project" value="InterPro"/>
</dbReference>
<organism evidence="12 13">
    <name type="scientific">Cryomorpha ignava</name>
    <dbReference type="NCBI Taxonomy" id="101383"/>
    <lineage>
        <taxon>Bacteria</taxon>
        <taxon>Pseudomonadati</taxon>
        <taxon>Bacteroidota</taxon>
        <taxon>Flavobacteriia</taxon>
        <taxon>Flavobacteriales</taxon>
        <taxon>Cryomorphaceae</taxon>
        <taxon>Cryomorpha</taxon>
    </lineage>
</organism>
<keyword evidence="3" id="KW-0813">Transport</keyword>
<evidence type="ECO:0000256" key="1">
    <source>
        <dbReference type="ARBA" id="ARBA00004651"/>
    </source>
</evidence>
<evidence type="ECO:0000256" key="10">
    <source>
        <dbReference type="ARBA" id="ARBA00031636"/>
    </source>
</evidence>
<feature type="transmembrane region" description="Helical" evidence="11">
    <location>
        <begin position="392"/>
        <end position="414"/>
    </location>
</feature>
<feature type="transmembrane region" description="Helical" evidence="11">
    <location>
        <begin position="59"/>
        <end position="82"/>
    </location>
</feature>
<feature type="transmembrane region" description="Helical" evidence="11">
    <location>
        <begin position="168"/>
        <end position="192"/>
    </location>
</feature>
<evidence type="ECO:0000256" key="11">
    <source>
        <dbReference type="SAM" id="Phobius"/>
    </source>
</evidence>